<evidence type="ECO:0000259" key="9">
    <source>
        <dbReference type="Pfam" id="PF06808"/>
    </source>
</evidence>
<feature type="transmembrane region" description="Helical" evidence="8">
    <location>
        <begin position="62"/>
        <end position="88"/>
    </location>
</feature>
<evidence type="ECO:0000256" key="6">
    <source>
        <dbReference type="ARBA" id="ARBA00023136"/>
    </source>
</evidence>
<proteinExistence type="predicted"/>
<keyword evidence="11" id="KW-1185">Reference proteome</keyword>
<comment type="function">
    <text evidence="7">Part of the tripartite ATP-independent periplasmic (TRAP) transport system.</text>
</comment>
<dbReference type="PANTHER" id="PTHR33362">
    <property type="entry name" value="SIALIC ACID TRAP TRANSPORTER PERMEASE PROTEIN SIAT-RELATED"/>
    <property type="match status" value="1"/>
</dbReference>
<dbReference type="RefSeq" id="WP_268237147.1">
    <property type="nucleotide sequence ID" value="NZ_BMDZ01000015.1"/>
</dbReference>
<dbReference type="PANTHER" id="PTHR33362:SF5">
    <property type="entry name" value="C4-DICARBOXYLATE TRAP TRANSPORTER LARGE PERMEASE PROTEIN DCTM"/>
    <property type="match status" value="1"/>
</dbReference>
<reference evidence="11" key="1">
    <citation type="journal article" date="2019" name="Int. J. Syst. Evol. Microbiol.">
        <title>The Global Catalogue of Microorganisms (GCM) 10K type strain sequencing project: providing services to taxonomists for standard genome sequencing and annotation.</title>
        <authorList>
            <consortium name="The Broad Institute Genomics Platform"/>
            <consortium name="The Broad Institute Genome Sequencing Center for Infectious Disease"/>
            <person name="Wu L."/>
            <person name="Ma J."/>
        </authorList>
    </citation>
    <scope>NUCLEOTIDE SEQUENCE [LARGE SCALE GENOMIC DNA]</scope>
    <source>
        <strain evidence="11">CGMCC 1.10188</strain>
    </source>
</reference>
<dbReference type="EMBL" id="BMDZ01000015">
    <property type="protein sequence ID" value="GGB36458.1"/>
    <property type="molecule type" value="Genomic_DNA"/>
</dbReference>
<name>A0ABQ1IDQ7_9PROT</name>
<evidence type="ECO:0000313" key="10">
    <source>
        <dbReference type="EMBL" id="GGB36458.1"/>
    </source>
</evidence>
<evidence type="ECO:0000256" key="2">
    <source>
        <dbReference type="ARBA" id="ARBA00022475"/>
    </source>
</evidence>
<evidence type="ECO:0000256" key="4">
    <source>
        <dbReference type="ARBA" id="ARBA00022692"/>
    </source>
</evidence>
<protein>
    <recommendedName>
        <fullName evidence="9">TRAP C4-dicarboxylate transport system permease DctM subunit domain-containing protein</fullName>
    </recommendedName>
</protein>
<sequence length="136" mass="13925">MMAEHQAILVIILFLALVVLRIPIAFALFTAGLAGTVAMIGVGPGFALLSRAPLEFAASWELSAVPMFLLMGNIVARAGLADVLFATIQILTRRVPGGLAVATSFTCAAFGTASGSSLAATVGVGRLAVPQMLARL</sequence>
<comment type="caution">
    <text evidence="10">The sequence shown here is derived from an EMBL/GenBank/DDBJ whole genome shotgun (WGS) entry which is preliminary data.</text>
</comment>
<feature type="domain" description="TRAP C4-dicarboxylate transport system permease DctM subunit" evidence="9">
    <location>
        <begin position="11"/>
        <end position="133"/>
    </location>
</feature>
<keyword evidence="7" id="KW-0813">Transport</keyword>
<keyword evidence="5 8" id="KW-1133">Transmembrane helix</keyword>
<evidence type="ECO:0000256" key="3">
    <source>
        <dbReference type="ARBA" id="ARBA00022519"/>
    </source>
</evidence>
<evidence type="ECO:0000256" key="1">
    <source>
        <dbReference type="ARBA" id="ARBA00004429"/>
    </source>
</evidence>
<keyword evidence="4 8" id="KW-0812">Transmembrane</keyword>
<keyword evidence="2" id="KW-1003">Cell membrane</keyword>
<gene>
    <name evidence="10" type="ORF">GCM10011505_17430</name>
</gene>
<comment type="subcellular location">
    <subcellularLocation>
        <location evidence="1 7">Cell inner membrane</location>
        <topology evidence="1 7">Multi-pass membrane protein</topology>
    </subcellularLocation>
</comment>
<evidence type="ECO:0000313" key="11">
    <source>
        <dbReference type="Proteomes" id="UP000603352"/>
    </source>
</evidence>
<evidence type="ECO:0000256" key="7">
    <source>
        <dbReference type="RuleBase" id="RU369079"/>
    </source>
</evidence>
<keyword evidence="3 7" id="KW-0997">Cell inner membrane</keyword>
<feature type="transmembrane region" description="Helical" evidence="8">
    <location>
        <begin position="108"/>
        <end position="129"/>
    </location>
</feature>
<accession>A0ABQ1IDQ7</accession>
<dbReference type="InterPro" id="IPR004681">
    <property type="entry name" value="TRAP_DctM"/>
</dbReference>
<keyword evidence="6 8" id="KW-0472">Membrane</keyword>
<organism evidence="10 11">
    <name type="scientific">Tistrella bauzanensis</name>
    <dbReference type="NCBI Taxonomy" id="657419"/>
    <lineage>
        <taxon>Bacteria</taxon>
        <taxon>Pseudomonadati</taxon>
        <taxon>Pseudomonadota</taxon>
        <taxon>Alphaproteobacteria</taxon>
        <taxon>Geminicoccales</taxon>
        <taxon>Geminicoccaceae</taxon>
        <taxon>Tistrella</taxon>
    </lineage>
</organism>
<evidence type="ECO:0000256" key="5">
    <source>
        <dbReference type="ARBA" id="ARBA00022989"/>
    </source>
</evidence>
<dbReference type="Pfam" id="PF06808">
    <property type="entry name" value="DctM"/>
    <property type="match status" value="1"/>
</dbReference>
<dbReference type="InterPro" id="IPR010656">
    <property type="entry name" value="DctM"/>
</dbReference>
<evidence type="ECO:0000256" key="8">
    <source>
        <dbReference type="SAM" id="Phobius"/>
    </source>
</evidence>
<dbReference type="Proteomes" id="UP000603352">
    <property type="component" value="Unassembled WGS sequence"/>
</dbReference>